<dbReference type="InterPro" id="IPR029044">
    <property type="entry name" value="Nucleotide-diphossugar_trans"/>
</dbReference>
<dbReference type="InterPro" id="IPR026596">
    <property type="entry name" value="IspD/F"/>
</dbReference>
<dbReference type="EC" id="4.6.1.12" evidence="14"/>
<evidence type="ECO:0000256" key="10">
    <source>
        <dbReference type="ARBA" id="ARBA00022723"/>
    </source>
</evidence>
<feature type="binding site" evidence="14">
    <location>
        <position position="382"/>
    </location>
    <ligand>
        <name>4-CDP-2-C-methyl-D-erythritol 2-phosphate</name>
        <dbReference type="ChEBI" id="CHEBI:57919"/>
    </ligand>
</feature>
<feature type="site" description="Transition state stabilizer" evidence="14">
    <location>
        <position position="373"/>
    </location>
</feature>
<evidence type="ECO:0000256" key="4">
    <source>
        <dbReference type="ARBA" id="ARBA00004709"/>
    </source>
</evidence>
<evidence type="ECO:0000256" key="7">
    <source>
        <dbReference type="ARBA" id="ARBA00009789"/>
    </source>
</evidence>
<dbReference type="InterPro" id="IPR003526">
    <property type="entry name" value="MECDP_synthase"/>
</dbReference>
<comment type="similarity">
    <text evidence="7">Belongs to the IspD/TarI cytidylyltransferase family. IspD subfamily.</text>
</comment>
<proteinExistence type="inferred from homology"/>
<keyword evidence="13 14" id="KW-0511">Multifunctional enzyme</keyword>
<keyword evidence="9 14" id="KW-0548">Nucleotidyltransferase</keyword>
<dbReference type="InterPro" id="IPR020555">
    <property type="entry name" value="MECDP_synthase_CS"/>
</dbReference>
<comment type="similarity">
    <text evidence="14">In the N-terminal section; belongs to the IspD/TarI cytidylyltransferase family. IspD subfamily.</text>
</comment>
<dbReference type="InterPro" id="IPR036571">
    <property type="entry name" value="MECDP_synthase_sf"/>
</dbReference>
<dbReference type="GO" id="GO:0050518">
    <property type="term" value="F:2-C-methyl-D-erythritol 4-phosphate cytidylyltransferase activity"/>
    <property type="evidence" value="ECO:0007669"/>
    <property type="project" value="UniProtKB-UniRule"/>
</dbReference>
<evidence type="ECO:0000256" key="14">
    <source>
        <dbReference type="HAMAP-Rule" id="MF_01520"/>
    </source>
</evidence>
<dbReference type="GO" id="GO:0046872">
    <property type="term" value="F:metal ion binding"/>
    <property type="evidence" value="ECO:0007669"/>
    <property type="project" value="UniProtKB-KW"/>
</dbReference>
<keyword evidence="8 14" id="KW-0808">Transferase</keyword>
<dbReference type="AlphaFoldDB" id="A0A7W6EGG3"/>
<dbReference type="HAMAP" id="MF_01520">
    <property type="entry name" value="IspDF"/>
    <property type="match status" value="1"/>
</dbReference>
<evidence type="ECO:0000313" key="17">
    <source>
        <dbReference type="Proteomes" id="UP000537592"/>
    </source>
</evidence>
<keyword evidence="12 14" id="KW-0456">Lyase</keyword>
<feature type="binding site" evidence="14">
    <location>
        <position position="282"/>
    </location>
    <ligand>
        <name>a divalent metal cation</name>
        <dbReference type="ChEBI" id="CHEBI:60240"/>
    </ligand>
</feature>
<feature type="domain" description="2-C-methyl-D-erythritol 2,4-cyclodiphosphate synthase" evidence="15">
    <location>
        <begin position="242"/>
        <end position="394"/>
    </location>
</feature>
<feature type="binding site" evidence="14">
    <location>
        <begin position="274"/>
        <end position="275"/>
    </location>
    <ligand>
        <name>4-CDP-2-C-methyl-D-erythritol 2-phosphate</name>
        <dbReference type="ChEBI" id="CHEBI:57919"/>
    </ligand>
</feature>
<comment type="caution">
    <text evidence="14">Lacks conserved residue(s) required for the propagation of feature annotation.</text>
</comment>
<dbReference type="Proteomes" id="UP000537592">
    <property type="component" value="Unassembled WGS sequence"/>
</dbReference>
<feature type="binding site" evidence="14">
    <location>
        <begin position="372"/>
        <end position="375"/>
    </location>
    <ligand>
        <name>4-CDP-2-C-methyl-D-erythritol 2-phosphate</name>
        <dbReference type="ChEBI" id="CHEBI:57919"/>
    </ligand>
</feature>
<protein>
    <recommendedName>
        <fullName evidence="14">Bifunctional enzyme IspD/IspF</fullName>
    </recommendedName>
    <domain>
        <recommendedName>
            <fullName evidence="14">2-C-methyl-D-erythritol 4-phosphate cytidylyltransferase</fullName>
            <ecNumber evidence="14">2.7.7.60</ecNumber>
        </recommendedName>
        <alternativeName>
            <fullName evidence="14">4-diphosphocytidyl-2C-methyl-D-erythritol synthase</fullName>
        </alternativeName>
        <alternativeName>
            <fullName evidence="14">MEP cytidylyltransferase</fullName>
            <shortName evidence="14">MCT</shortName>
        </alternativeName>
    </domain>
    <domain>
        <recommendedName>
            <fullName evidence="14">2-C-methyl-D-erythritol 2,4-cyclodiphosphate synthase</fullName>
            <shortName evidence="14">MECDP-synthase</shortName>
            <shortName evidence="14">MECPP-synthase</shortName>
            <shortName evidence="14">MECPS</shortName>
            <ecNumber evidence="14">4.6.1.12</ecNumber>
        </recommendedName>
    </domain>
</protein>
<dbReference type="InterPro" id="IPR001228">
    <property type="entry name" value="IspD"/>
</dbReference>
<dbReference type="InterPro" id="IPR034683">
    <property type="entry name" value="IspD/TarI"/>
</dbReference>
<dbReference type="NCBIfam" id="TIGR00151">
    <property type="entry name" value="ispF"/>
    <property type="match status" value="1"/>
</dbReference>
<keyword evidence="10 14" id="KW-0479">Metal-binding</keyword>
<feature type="binding site" evidence="14">
    <location>
        <position position="248"/>
    </location>
    <ligand>
        <name>a divalent metal cation</name>
        <dbReference type="ChEBI" id="CHEBI:60240"/>
    </ligand>
</feature>
<dbReference type="PROSITE" id="PS01295">
    <property type="entry name" value="ISPD"/>
    <property type="match status" value="1"/>
</dbReference>
<comment type="pathway">
    <text evidence="4 14">Isoprenoid biosynthesis; isopentenyl diphosphate biosynthesis via DXP pathway; isopentenyl diphosphate from 1-deoxy-D-xylulose 5-phosphate: step 4/6.</text>
</comment>
<feature type="binding site" evidence="14">
    <location>
        <position position="379"/>
    </location>
    <ligand>
        <name>4-CDP-2-C-methyl-D-erythritol 2-phosphate</name>
        <dbReference type="ChEBI" id="CHEBI:57919"/>
    </ligand>
</feature>
<reference evidence="16 17" key="1">
    <citation type="submission" date="2020-08" db="EMBL/GenBank/DDBJ databases">
        <title>Genomic Encyclopedia of Type Strains, Phase IV (KMG-IV): sequencing the most valuable type-strain genomes for metagenomic binning, comparative biology and taxonomic classification.</title>
        <authorList>
            <person name="Goeker M."/>
        </authorList>
    </citation>
    <scope>NUCLEOTIDE SEQUENCE [LARGE SCALE GENOMIC DNA]</scope>
    <source>
        <strain evidence="16 17">DSM 28760</strain>
    </source>
</reference>
<dbReference type="PROSITE" id="PS01350">
    <property type="entry name" value="ISPF"/>
    <property type="match status" value="1"/>
</dbReference>
<dbReference type="GO" id="GO:0019288">
    <property type="term" value="P:isopentenyl diphosphate biosynthetic process, methylerythritol 4-phosphate pathway"/>
    <property type="evidence" value="ECO:0007669"/>
    <property type="project" value="UniProtKB-UniRule"/>
</dbReference>
<feature type="site" description="Transition state stabilizer" evidence="14">
    <location>
        <position position="18"/>
    </location>
</feature>
<feature type="site" description="Transition state stabilizer" evidence="14">
    <location>
        <position position="274"/>
    </location>
</feature>
<comment type="caution">
    <text evidence="16">The sequence shown here is derived from an EMBL/GenBank/DDBJ whole genome shotgun (WGS) entry which is preliminary data.</text>
</comment>
<dbReference type="Gene3D" id="3.30.1330.50">
    <property type="entry name" value="2-C-methyl-D-erythritol 2,4-cyclodiphosphate synthase"/>
    <property type="match status" value="1"/>
</dbReference>
<keyword evidence="17" id="KW-1185">Reference proteome</keyword>
<dbReference type="CDD" id="cd02516">
    <property type="entry name" value="CDP-ME_synthetase"/>
    <property type="match status" value="1"/>
</dbReference>
<dbReference type="EMBL" id="JACICC010000003">
    <property type="protein sequence ID" value="MBB3809421.1"/>
    <property type="molecule type" value="Genomic_DNA"/>
</dbReference>
<dbReference type="HAMAP" id="MF_00108">
    <property type="entry name" value="IspD"/>
    <property type="match status" value="1"/>
</dbReference>
<dbReference type="CDD" id="cd00554">
    <property type="entry name" value="MECDP_synthase"/>
    <property type="match status" value="1"/>
</dbReference>
<dbReference type="PANTHER" id="PTHR43181:SF1">
    <property type="entry name" value="2-C-METHYL-D-ERYTHRITOL 2,4-CYCLODIPHOSPHATE SYNTHASE, CHLOROPLASTIC"/>
    <property type="match status" value="1"/>
</dbReference>
<accession>A0A7W6EGG3</accession>
<dbReference type="Gene3D" id="3.90.550.10">
    <property type="entry name" value="Spore Coat Polysaccharide Biosynthesis Protein SpsA, Chain A"/>
    <property type="match status" value="1"/>
</dbReference>
<name>A0A7W6EGG3_9HYPH</name>
<dbReference type="UniPathway" id="UPA00056">
    <property type="reaction ID" value="UER00093"/>
</dbReference>
<dbReference type="GO" id="GO:0008685">
    <property type="term" value="F:2-C-methyl-D-erythritol 2,4-cyclodiphosphate synthase activity"/>
    <property type="evidence" value="ECO:0007669"/>
    <property type="project" value="UniProtKB-UniRule"/>
</dbReference>
<evidence type="ECO:0000256" key="5">
    <source>
        <dbReference type="ARBA" id="ARBA00004787"/>
    </source>
</evidence>
<evidence type="ECO:0000256" key="8">
    <source>
        <dbReference type="ARBA" id="ARBA00022679"/>
    </source>
</evidence>
<evidence type="ECO:0000259" key="15">
    <source>
        <dbReference type="Pfam" id="PF02542"/>
    </source>
</evidence>
<feature type="binding site" evidence="14">
    <location>
        <begin position="248"/>
        <end position="250"/>
    </location>
    <ligand>
        <name>4-CDP-2-C-methyl-D-erythritol 2-phosphate</name>
        <dbReference type="ChEBI" id="CHEBI:57919"/>
    </ligand>
</feature>
<feature type="site" description="Positions MEP for the nucleophilic attack" evidence="14">
    <location>
        <position position="162"/>
    </location>
</feature>
<feature type="site" description="Positions MEP for the nucleophilic attack" evidence="14">
    <location>
        <position position="219"/>
    </location>
</feature>
<dbReference type="RefSeq" id="WP_183751496.1">
    <property type="nucleotide sequence ID" value="NZ_JACICC010000003.1"/>
</dbReference>
<evidence type="ECO:0000256" key="2">
    <source>
        <dbReference type="ARBA" id="ARBA00001282"/>
    </source>
</evidence>
<evidence type="ECO:0000256" key="11">
    <source>
        <dbReference type="ARBA" id="ARBA00023229"/>
    </source>
</evidence>
<dbReference type="HAMAP" id="MF_00107">
    <property type="entry name" value="IspF"/>
    <property type="match status" value="1"/>
</dbReference>
<gene>
    <name evidence="14" type="primary">ispDF</name>
    <name evidence="16" type="ORF">FHS81_001503</name>
</gene>
<comment type="function">
    <text evidence="14">Bifunctional enzyme that catalyzes the formation of 4-diphosphocytidyl-2-C-methyl-D-erythritol from CTP and 2-C-methyl-D-erythritol 4-phosphate (MEP) (IspD), and catalyzes the conversion of 4-diphosphocytidyl-2-C-methyl-D-erythritol 2-phosphate (CDP-ME2P) to 2-C-methyl-D-erythritol 2,4-cyclodiphosphate (ME-CPP) with a corresponding release of cytidine 5-monophosphate (CMP) (IspF).</text>
</comment>
<dbReference type="PANTHER" id="PTHR43181">
    <property type="entry name" value="2-C-METHYL-D-ERYTHRITOL 2,4-CYCLODIPHOSPHATE SYNTHASE, CHLOROPLASTIC"/>
    <property type="match status" value="1"/>
</dbReference>
<evidence type="ECO:0000256" key="9">
    <source>
        <dbReference type="ARBA" id="ARBA00022695"/>
    </source>
</evidence>
<dbReference type="NCBIfam" id="NF006899">
    <property type="entry name" value="PRK09382.1"/>
    <property type="match status" value="1"/>
</dbReference>
<comment type="pathway">
    <text evidence="5 14">Isoprenoid biosynthesis; isopentenyl diphosphate biosynthesis via DXP pathway; isopentenyl diphosphate from 1-deoxy-D-xylulose 5-phosphate: step 2/6.</text>
</comment>
<feature type="region of interest" description="2-C-methyl-D-erythritol 2,4-cyclodiphosphate synthase" evidence="14">
    <location>
        <begin position="242"/>
        <end position="406"/>
    </location>
</feature>
<feature type="site" description="Transition state stabilizer" evidence="14">
    <location>
        <position position="28"/>
    </location>
</feature>
<organism evidence="16 17">
    <name type="scientific">Pseudochelatococcus contaminans</name>
    <dbReference type="NCBI Taxonomy" id="1538103"/>
    <lineage>
        <taxon>Bacteria</taxon>
        <taxon>Pseudomonadati</taxon>
        <taxon>Pseudomonadota</taxon>
        <taxon>Alphaproteobacteria</taxon>
        <taxon>Hyphomicrobiales</taxon>
        <taxon>Chelatococcaceae</taxon>
        <taxon>Pseudochelatococcus</taxon>
    </lineage>
</organism>
<comment type="catalytic activity">
    <reaction evidence="2 14">
        <text>2-C-methyl-D-erythritol 4-phosphate + CTP + H(+) = 4-CDP-2-C-methyl-D-erythritol + diphosphate</text>
        <dbReference type="Rhea" id="RHEA:13429"/>
        <dbReference type="ChEBI" id="CHEBI:15378"/>
        <dbReference type="ChEBI" id="CHEBI:33019"/>
        <dbReference type="ChEBI" id="CHEBI:37563"/>
        <dbReference type="ChEBI" id="CHEBI:57823"/>
        <dbReference type="ChEBI" id="CHEBI:58262"/>
        <dbReference type="EC" id="2.7.7.60"/>
    </reaction>
</comment>
<evidence type="ECO:0000256" key="13">
    <source>
        <dbReference type="ARBA" id="ARBA00023268"/>
    </source>
</evidence>
<evidence type="ECO:0000256" key="6">
    <source>
        <dbReference type="ARBA" id="ARBA00008480"/>
    </source>
</evidence>
<evidence type="ECO:0000256" key="1">
    <source>
        <dbReference type="ARBA" id="ARBA00000200"/>
    </source>
</evidence>
<feature type="region of interest" description="2-C-methyl-D-erythritol 4-phosphate cytidylyltransferase" evidence="14">
    <location>
        <begin position="1"/>
        <end position="241"/>
    </location>
</feature>
<keyword evidence="11 14" id="KW-0414">Isoprene biosynthesis</keyword>
<feature type="binding site" evidence="14">
    <location>
        <begin position="296"/>
        <end position="298"/>
    </location>
    <ligand>
        <name>4-CDP-2-C-methyl-D-erythritol 2-phosphate</name>
        <dbReference type="ChEBI" id="CHEBI:57919"/>
    </ligand>
</feature>
<comment type="similarity">
    <text evidence="6">Belongs to the IspF family.</text>
</comment>
<comment type="catalytic activity">
    <reaction evidence="1 14">
        <text>4-CDP-2-C-methyl-D-erythritol 2-phosphate = 2-C-methyl-D-erythritol 2,4-cyclic diphosphate + CMP</text>
        <dbReference type="Rhea" id="RHEA:23864"/>
        <dbReference type="ChEBI" id="CHEBI:57919"/>
        <dbReference type="ChEBI" id="CHEBI:58483"/>
        <dbReference type="ChEBI" id="CHEBI:60377"/>
        <dbReference type="EC" id="4.6.1.12"/>
    </reaction>
</comment>
<dbReference type="Pfam" id="PF02542">
    <property type="entry name" value="YgbB"/>
    <property type="match status" value="1"/>
</dbReference>
<dbReference type="Pfam" id="PF01128">
    <property type="entry name" value="IspD"/>
    <property type="match status" value="1"/>
</dbReference>
<evidence type="ECO:0000256" key="12">
    <source>
        <dbReference type="ARBA" id="ARBA00023239"/>
    </source>
</evidence>
<dbReference type="NCBIfam" id="TIGR00453">
    <property type="entry name" value="ispD"/>
    <property type="match status" value="1"/>
</dbReference>
<dbReference type="SUPFAM" id="SSF53448">
    <property type="entry name" value="Nucleotide-diphospho-sugar transferases"/>
    <property type="match status" value="1"/>
</dbReference>
<feature type="binding site" evidence="14">
    <location>
        <position position="250"/>
    </location>
    <ligand>
        <name>a divalent metal cation</name>
        <dbReference type="ChEBI" id="CHEBI:60240"/>
    </ligand>
</feature>
<dbReference type="FunFam" id="3.90.550.10:FF:000003">
    <property type="entry name" value="2-C-methyl-D-erythritol 4-phosphate cytidylyltransferase"/>
    <property type="match status" value="1"/>
</dbReference>
<dbReference type="SUPFAM" id="SSF69765">
    <property type="entry name" value="IpsF-like"/>
    <property type="match status" value="1"/>
</dbReference>
<comment type="cofactor">
    <cofactor evidence="3 14">
        <name>a divalent metal cation</name>
        <dbReference type="ChEBI" id="CHEBI:60240"/>
    </cofactor>
</comment>
<comment type="similarity">
    <text evidence="14">In the C-terminal section; belongs to the IspF family.</text>
</comment>
<evidence type="ECO:0000256" key="3">
    <source>
        <dbReference type="ARBA" id="ARBA00001968"/>
    </source>
</evidence>
<dbReference type="EC" id="2.7.7.60" evidence="14"/>
<sequence length="406" mass="42624">MARRDIAAVIVAGGRGLRASASGDPLPKQYRPLAGIPVLARTLHAFLAHPAVGRVQVVIGADDTEHYEQSVAALPQRDGLLEPVIGGGTRQESVFAGLHALRNDPPAIVLVHDAARPFLSAALIDAAIAAAQAHEAAIPGTPVTDTIKQVDEAGRVVETPDRDRLRAVQTPQAFAYPLLLDAHARARGEGLSSFTDDGALAEWAGAAVTVFPGDTHNVKLTTQTDFDAAEQRLRPENRLTTRVGTGFDVHAFADGDHIWLGGVRIAHTQGVTAHSDGDVVLHALTDALLGALADGDIGSHFPPSDPQWKGASSDRFLAHAVALLHARGGVLDHLDATVICETPKVGPHREAIRARIAAICGLTPDRVSIKATTSERLGFTGRAEGIAAQAAATIRLPETSTGPDWL</sequence>
<dbReference type="GO" id="GO:0016114">
    <property type="term" value="P:terpenoid biosynthetic process"/>
    <property type="evidence" value="ECO:0007669"/>
    <property type="project" value="InterPro"/>
</dbReference>
<evidence type="ECO:0000313" key="16">
    <source>
        <dbReference type="EMBL" id="MBB3809421.1"/>
    </source>
</evidence>
<dbReference type="InterPro" id="IPR018294">
    <property type="entry name" value="ISPD_synthase_CS"/>
</dbReference>